<dbReference type="EMBL" id="AHON02000034">
    <property type="protein sequence ID" value="EKO34173.1"/>
    <property type="molecule type" value="Genomic_DNA"/>
</dbReference>
<keyword evidence="2" id="KW-1185">Reference proteome</keyword>
<gene>
    <name evidence="1" type="ORF">LEP1GSC179_2405</name>
</gene>
<organism evidence="1 2">
    <name type="scientific">Leptospira santarosai str. MOR084</name>
    <dbReference type="NCBI Taxonomy" id="1049984"/>
    <lineage>
        <taxon>Bacteria</taxon>
        <taxon>Pseudomonadati</taxon>
        <taxon>Spirochaetota</taxon>
        <taxon>Spirochaetia</taxon>
        <taxon>Leptospirales</taxon>
        <taxon>Leptospiraceae</taxon>
        <taxon>Leptospira</taxon>
    </lineage>
</organism>
<dbReference type="AlphaFoldDB" id="A0A0E2BFQ2"/>
<sequence length="73" mass="8260">MEKEQIVKETLEPGNSVSLIARKYNIAPVSFSSGGGIWKMAQAKESRMKRTWFLNPSIKSSNREFGTPSRKKD</sequence>
<dbReference type="RefSeq" id="WP_004464930.1">
    <property type="nucleotide sequence ID" value="NZ_AHON02000034.1"/>
</dbReference>
<evidence type="ECO:0000313" key="2">
    <source>
        <dbReference type="Proteomes" id="UP000006329"/>
    </source>
</evidence>
<reference evidence="1" key="1">
    <citation type="submission" date="2012-10" db="EMBL/GenBank/DDBJ databases">
        <authorList>
            <person name="Harkins D.M."/>
            <person name="Durkin A.S."/>
            <person name="Brinkac L.M."/>
            <person name="Haft D.H."/>
            <person name="Selengut J.D."/>
            <person name="Sanka R."/>
            <person name="DePew J."/>
            <person name="Purushe J."/>
            <person name="Matthias M.A."/>
            <person name="Vinetz J.M."/>
            <person name="Sutton G.G."/>
            <person name="Nierman W.C."/>
            <person name="Fouts D.E."/>
        </authorList>
    </citation>
    <scope>NUCLEOTIDE SEQUENCE [LARGE SCALE GENOMIC DNA]</scope>
    <source>
        <strain evidence="1">MOR084</strain>
    </source>
</reference>
<proteinExistence type="predicted"/>
<evidence type="ECO:0000313" key="1">
    <source>
        <dbReference type="EMBL" id="EKO34173.1"/>
    </source>
</evidence>
<comment type="caution">
    <text evidence="1">The sequence shown here is derived from an EMBL/GenBank/DDBJ whole genome shotgun (WGS) entry which is preliminary data.</text>
</comment>
<accession>A0A0E2BFQ2</accession>
<name>A0A0E2BFQ2_9LEPT</name>
<dbReference type="Proteomes" id="UP000006329">
    <property type="component" value="Unassembled WGS sequence"/>
</dbReference>
<protein>
    <submittedName>
        <fullName evidence="1">Transposase domain protein</fullName>
    </submittedName>
</protein>